<keyword evidence="2" id="KW-1133">Transmembrane helix</keyword>
<evidence type="ECO:0000313" key="4">
    <source>
        <dbReference type="Proteomes" id="UP000198877"/>
    </source>
</evidence>
<evidence type="ECO:0000313" key="3">
    <source>
        <dbReference type="EMBL" id="SFR33971.1"/>
    </source>
</evidence>
<keyword evidence="2" id="KW-0472">Membrane</keyword>
<dbReference type="RefSeq" id="WP_139232190.1">
    <property type="nucleotide sequence ID" value="NZ_FOYR01000001.1"/>
</dbReference>
<keyword evidence="2" id="KW-0812">Transmembrane</keyword>
<reference evidence="4" key="1">
    <citation type="submission" date="2016-10" db="EMBL/GenBank/DDBJ databases">
        <authorList>
            <person name="Varghese N."/>
            <person name="Submissions S."/>
        </authorList>
    </citation>
    <scope>NUCLEOTIDE SEQUENCE [LARGE SCALE GENOMIC DNA]</scope>
    <source>
        <strain evidence="4">CL127</strain>
    </source>
</reference>
<dbReference type="EMBL" id="FOYR01000001">
    <property type="protein sequence ID" value="SFR33971.1"/>
    <property type="molecule type" value="Genomic_DNA"/>
</dbReference>
<accession>A0A1I6FVM1</accession>
<sequence length="149" mass="14988">MTRAMNRSIPFWILLAASVALVVSGALVVLDHLGTMTTTLKNGSATGLEVYAGQSWIVIGAALLGAGVLGVLLALALLVVSGLVAPAAVERVETGPAIAEAPEEGVEPEGPVSEDVPTEEVRPADATDDEAAQNGSSGSTATATKISVR</sequence>
<evidence type="ECO:0000256" key="2">
    <source>
        <dbReference type="SAM" id="Phobius"/>
    </source>
</evidence>
<name>A0A1I6FVM1_9MICO</name>
<feature type="region of interest" description="Disordered" evidence="1">
    <location>
        <begin position="96"/>
        <end position="149"/>
    </location>
</feature>
<evidence type="ECO:0008006" key="5">
    <source>
        <dbReference type="Google" id="ProtNLM"/>
    </source>
</evidence>
<evidence type="ECO:0000256" key="1">
    <source>
        <dbReference type="SAM" id="MobiDB-lite"/>
    </source>
</evidence>
<dbReference type="AlphaFoldDB" id="A0A1I6FVM1"/>
<organism evidence="3 4">
    <name type="scientific">Microbacterium azadirachtae</name>
    <dbReference type="NCBI Taxonomy" id="582680"/>
    <lineage>
        <taxon>Bacteria</taxon>
        <taxon>Bacillati</taxon>
        <taxon>Actinomycetota</taxon>
        <taxon>Actinomycetes</taxon>
        <taxon>Micrococcales</taxon>
        <taxon>Microbacteriaceae</taxon>
        <taxon>Microbacterium</taxon>
    </lineage>
</organism>
<feature type="transmembrane region" description="Helical" evidence="2">
    <location>
        <begin position="56"/>
        <end position="84"/>
    </location>
</feature>
<dbReference type="Proteomes" id="UP000198877">
    <property type="component" value="Unassembled WGS sequence"/>
</dbReference>
<protein>
    <recommendedName>
        <fullName evidence="5">Dinucleotide-utilizing enzyme</fullName>
    </recommendedName>
</protein>
<gene>
    <name evidence="3" type="ORF">SAMN04488591_0393</name>
</gene>
<feature type="compositionally biased region" description="Polar residues" evidence="1">
    <location>
        <begin position="133"/>
        <end position="149"/>
    </location>
</feature>
<proteinExistence type="predicted"/>